<organism evidence="4 5">
    <name type="scientific">Phytophthora lilii</name>
    <dbReference type="NCBI Taxonomy" id="2077276"/>
    <lineage>
        <taxon>Eukaryota</taxon>
        <taxon>Sar</taxon>
        <taxon>Stramenopiles</taxon>
        <taxon>Oomycota</taxon>
        <taxon>Peronosporomycetes</taxon>
        <taxon>Peronosporales</taxon>
        <taxon>Peronosporaceae</taxon>
        <taxon>Phytophthora</taxon>
    </lineage>
</organism>
<evidence type="ECO:0000256" key="1">
    <source>
        <dbReference type="ARBA" id="ARBA00022801"/>
    </source>
</evidence>
<keyword evidence="2" id="KW-0325">Glycoprotein</keyword>
<accession>A0A9W6X5M8</accession>
<comment type="caution">
    <text evidence="4">The sequence shown here is derived from an EMBL/GenBank/DDBJ whole genome shotgun (WGS) entry which is preliminary data.</text>
</comment>
<evidence type="ECO:0000259" key="3">
    <source>
        <dbReference type="Pfam" id="PF19272"/>
    </source>
</evidence>
<protein>
    <submittedName>
        <fullName evidence="4">Unnamed protein product</fullName>
    </submittedName>
</protein>
<reference evidence="4" key="1">
    <citation type="submission" date="2023-04" db="EMBL/GenBank/DDBJ databases">
        <title>Phytophthora lilii NBRC 32176.</title>
        <authorList>
            <person name="Ichikawa N."/>
            <person name="Sato H."/>
            <person name="Tonouchi N."/>
        </authorList>
    </citation>
    <scope>NUCLEOTIDE SEQUENCE</scope>
    <source>
        <strain evidence="4">NBRC 32176</strain>
    </source>
</reference>
<dbReference type="PANTHER" id="PTHR10340:SF57">
    <property type="entry name" value="METALLOPHOS DOMAIN-CONTAINING PROTEIN"/>
    <property type="match status" value="1"/>
</dbReference>
<dbReference type="GO" id="GO:0016787">
    <property type="term" value="F:hydrolase activity"/>
    <property type="evidence" value="ECO:0007669"/>
    <property type="project" value="UniProtKB-KW"/>
</dbReference>
<dbReference type="Pfam" id="PF19272">
    <property type="entry name" value="ASMase_C"/>
    <property type="match status" value="1"/>
</dbReference>
<dbReference type="PANTHER" id="PTHR10340">
    <property type="entry name" value="SPHINGOMYELIN PHOSPHODIESTERASE"/>
    <property type="match status" value="1"/>
</dbReference>
<gene>
    <name evidence="4" type="ORF">Plil01_001370400</name>
</gene>
<evidence type="ECO:0000313" key="4">
    <source>
        <dbReference type="EMBL" id="GMF32033.1"/>
    </source>
</evidence>
<keyword evidence="5" id="KW-1185">Reference proteome</keyword>
<feature type="domain" description="Sphingomyelin phosphodiesterase C-terminal" evidence="3">
    <location>
        <begin position="84"/>
        <end position="201"/>
    </location>
</feature>
<dbReference type="InterPro" id="IPR045473">
    <property type="entry name" value="ASM_C"/>
</dbReference>
<evidence type="ECO:0000313" key="5">
    <source>
        <dbReference type="Proteomes" id="UP001165083"/>
    </source>
</evidence>
<name>A0A9W6X5M8_9STRA</name>
<dbReference type="Proteomes" id="UP001165083">
    <property type="component" value="Unassembled WGS sequence"/>
</dbReference>
<sequence>MNVTDPGTEVNPSIALISAAWQDSLTKSNLDWFNHRGYLSYDLDDNLAVLTLNTVPYSVRCLTQDEAEGTELVPLFMSAAISLIYDNNPAFMVWDFDAITYEVLDYTVYGSNISSASQSLGWQPLFKASTEYAVSSLRTSELNAFVNRAASNPALLEQYYYNSKARSYRQSSCQDAACQAKWLCTMQWFTTSEDFQACVSELEAARSTVATSC</sequence>
<dbReference type="OrthoDB" id="348678at2759"/>
<evidence type="ECO:0000256" key="2">
    <source>
        <dbReference type="ARBA" id="ARBA00023180"/>
    </source>
</evidence>
<proteinExistence type="predicted"/>
<dbReference type="EMBL" id="BSXW01000949">
    <property type="protein sequence ID" value="GMF32033.1"/>
    <property type="molecule type" value="Genomic_DNA"/>
</dbReference>
<keyword evidence="1" id="KW-0378">Hydrolase</keyword>
<dbReference type="AlphaFoldDB" id="A0A9W6X5M8"/>